<reference evidence="4 5" key="1">
    <citation type="submission" date="2016-10" db="EMBL/GenBank/DDBJ databases">
        <authorList>
            <person name="de Groot N.N."/>
        </authorList>
    </citation>
    <scope>NUCLEOTIDE SEQUENCE [LARGE SCALE GENOMIC DNA]</scope>
    <source>
        <strain evidence="4 5">DSM 19938</strain>
    </source>
</reference>
<dbReference type="SUPFAM" id="SSF117070">
    <property type="entry name" value="LEA14-like"/>
    <property type="match status" value="2"/>
</dbReference>
<dbReference type="AlphaFoldDB" id="A0A1H6TQI8"/>
<protein>
    <submittedName>
        <fullName evidence="4">Late embryogenesis abundant protein</fullName>
    </submittedName>
</protein>
<dbReference type="PANTHER" id="PTHR31459:SF2">
    <property type="entry name" value="OS03G0843300 PROTEIN"/>
    <property type="match status" value="1"/>
</dbReference>
<evidence type="ECO:0000313" key="5">
    <source>
        <dbReference type="Proteomes" id="UP000199532"/>
    </source>
</evidence>
<feature type="transmembrane region" description="Helical" evidence="2">
    <location>
        <begin position="9"/>
        <end position="28"/>
    </location>
</feature>
<dbReference type="PANTHER" id="PTHR31459">
    <property type="match status" value="1"/>
</dbReference>
<proteinExistence type="inferred from homology"/>
<evidence type="ECO:0000256" key="2">
    <source>
        <dbReference type="SAM" id="Phobius"/>
    </source>
</evidence>
<dbReference type="Proteomes" id="UP000199532">
    <property type="component" value="Unassembled WGS sequence"/>
</dbReference>
<dbReference type="RefSeq" id="WP_090335341.1">
    <property type="nucleotide sequence ID" value="NZ_FNXY01000003.1"/>
</dbReference>
<dbReference type="Pfam" id="PF03168">
    <property type="entry name" value="LEA_2"/>
    <property type="match status" value="1"/>
</dbReference>
<dbReference type="EMBL" id="FNXY01000003">
    <property type="protein sequence ID" value="SEI82339.1"/>
    <property type="molecule type" value="Genomic_DNA"/>
</dbReference>
<dbReference type="STRING" id="408657.SAMN04487995_2371"/>
<accession>A0A1H6TQI8</accession>
<dbReference type="Gene3D" id="2.60.40.1820">
    <property type="match status" value="2"/>
</dbReference>
<evidence type="ECO:0000256" key="1">
    <source>
        <dbReference type="ARBA" id="ARBA00005960"/>
    </source>
</evidence>
<dbReference type="SMART" id="SM00769">
    <property type="entry name" value="WHy"/>
    <property type="match status" value="2"/>
</dbReference>
<keyword evidence="2" id="KW-1133">Transmembrane helix</keyword>
<sequence length="305" mass="34668">MTRRSKTPTGLLIFIAILILGGLGFYFYKSKSENPVSGLNPRIEFAISKISHITDNKMDLSLKLLVHNPLPVGITAKNFRYTVDLDGVRIIESDYADRLQIKSDDSTVVDLPTQINIKNLADVSEHKGKEGTDSADYHLTAVLNLEKPFLGKDTLHFEFDKRLPLIRLPKVEMEEFDMEKFRLTKSELLIRMKLINPNAFSVEFQNPSYVFDLGSQENLAEGSVKGVTKVRAKSTEIYEIPVEVDMGKTLKTAGQLVFKGKSLPFKMRFKCRVVSENEMMQNSEMDLIMEGELKDLEKLKENLEK</sequence>
<evidence type="ECO:0000259" key="3">
    <source>
        <dbReference type="SMART" id="SM00769"/>
    </source>
</evidence>
<dbReference type="GO" id="GO:0009269">
    <property type="term" value="P:response to desiccation"/>
    <property type="evidence" value="ECO:0007669"/>
    <property type="project" value="InterPro"/>
</dbReference>
<dbReference type="InterPro" id="IPR045043">
    <property type="entry name" value="Lea14-like"/>
</dbReference>
<name>A0A1H6TQI8_9BACT</name>
<dbReference type="InterPro" id="IPR004864">
    <property type="entry name" value="LEA_2"/>
</dbReference>
<evidence type="ECO:0000313" key="4">
    <source>
        <dbReference type="EMBL" id="SEI82339.1"/>
    </source>
</evidence>
<dbReference type="OrthoDB" id="892296at2"/>
<comment type="similarity">
    <text evidence="1">Belongs to the LEA type 2 family.</text>
</comment>
<keyword evidence="2" id="KW-0812">Transmembrane</keyword>
<keyword evidence="5" id="KW-1185">Reference proteome</keyword>
<dbReference type="InterPro" id="IPR013990">
    <property type="entry name" value="WHy-dom"/>
</dbReference>
<organism evidence="4 5">
    <name type="scientific">Dyadobacter koreensis</name>
    <dbReference type="NCBI Taxonomy" id="408657"/>
    <lineage>
        <taxon>Bacteria</taxon>
        <taxon>Pseudomonadati</taxon>
        <taxon>Bacteroidota</taxon>
        <taxon>Cytophagia</taxon>
        <taxon>Cytophagales</taxon>
        <taxon>Spirosomataceae</taxon>
        <taxon>Dyadobacter</taxon>
    </lineage>
</organism>
<gene>
    <name evidence="4" type="ORF">SAMN04487995_2371</name>
</gene>
<keyword evidence="2" id="KW-0472">Membrane</keyword>
<feature type="domain" description="Water stress and hypersensitive response" evidence="3">
    <location>
        <begin position="43"/>
        <end position="162"/>
    </location>
</feature>
<feature type="domain" description="Water stress and hypersensitive response" evidence="3">
    <location>
        <begin position="171"/>
        <end position="292"/>
    </location>
</feature>